<accession>A0A5B2W1B7</accession>
<reference evidence="1 2" key="1">
    <citation type="submission" date="2019-09" db="EMBL/GenBank/DDBJ databases">
        <title>Salinarimonas rosea gen. nov., sp. nov., a new member of the a-2 subgroup of the Proteobacteria.</title>
        <authorList>
            <person name="Liu J."/>
        </authorList>
    </citation>
    <scope>NUCLEOTIDE SEQUENCE [LARGE SCALE GENOMIC DNA]</scope>
    <source>
        <strain evidence="1 2">BN140002</strain>
    </source>
</reference>
<dbReference type="Proteomes" id="UP000323142">
    <property type="component" value="Unassembled WGS sequence"/>
</dbReference>
<gene>
    <name evidence="1" type="ORF">F0L46_01815</name>
</gene>
<dbReference type="RefSeq" id="WP_149815321.1">
    <property type="nucleotide sequence ID" value="NZ_VUOA01000005.1"/>
</dbReference>
<name>A0A5B2W1B7_9HYPH</name>
<dbReference type="OrthoDB" id="7996442at2"/>
<sequence>MSDTKLRGFVGKALARKRIGFGDVRRLQRDILPAGLTGREDAEALLGLDQAVSRADPAWADYLATAVKDLALAGGGGIDRDTAEWLVAVLSRRPRTGLAIAREIVLEARAVDGVLLAFVEGARGRARHDRAIEEPAMGQPPLRERVLPCEQIA</sequence>
<protein>
    <submittedName>
        <fullName evidence="1">Uncharacterized protein</fullName>
    </submittedName>
</protein>
<dbReference type="EMBL" id="VUOA01000005">
    <property type="protein sequence ID" value="KAA2244009.1"/>
    <property type="molecule type" value="Genomic_DNA"/>
</dbReference>
<evidence type="ECO:0000313" key="1">
    <source>
        <dbReference type="EMBL" id="KAA2244009.1"/>
    </source>
</evidence>
<reference evidence="1 2" key="2">
    <citation type="submission" date="2019-09" db="EMBL/GenBank/DDBJ databases">
        <authorList>
            <person name="Jin C."/>
        </authorList>
    </citation>
    <scope>NUCLEOTIDE SEQUENCE [LARGE SCALE GENOMIC DNA]</scope>
    <source>
        <strain evidence="1 2">BN140002</strain>
    </source>
</reference>
<dbReference type="AlphaFoldDB" id="A0A5B2W1B7"/>
<evidence type="ECO:0000313" key="2">
    <source>
        <dbReference type="Proteomes" id="UP000323142"/>
    </source>
</evidence>
<comment type="caution">
    <text evidence="1">The sequence shown here is derived from an EMBL/GenBank/DDBJ whole genome shotgun (WGS) entry which is preliminary data.</text>
</comment>
<keyword evidence="2" id="KW-1185">Reference proteome</keyword>
<proteinExistence type="predicted"/>
<organism evidence="1 2">
    <name type="scientific">Salinarimonas soli</name>
    <dbReference type="NCBI Taxonomy" id="1638099"/>
    <lineage>
        <taxon>Bacteria</taxon>
        <taxon>Pseudomonadati</taxon>
        <taxon>Pseudomonadota</taxon>
        <taxon>Alphaproteobacteria</taxon>
        <taxon>Hyphomicrobiales</taxon>
        <taxon>Salinarimonadaceae</taxon>
        <taxon>Salinarimonas</taxon>
    </lineage>
</organism>